<name>A0A0P5JI91_9CRUS</name>
<feature type="domain" description="TRPM-like" evidence="13">
    <location>
        <begin position="427"/>
        <end position="699"/>
    </location>
</feature>
<dbReference type="InterPro" id="IPR050927">
    <property type="entry name" value="TRPM"/>
</dbReference>
<evidence type="ECO:0000259" key="13">
    <source>
        <dbReference type="Pfam" id="PF25508"/>
    </source>
</evidence>
<accession>A0A0P5JI91</accession>
<evidence type="ECO:0000313" key="14">
    <source>
        <dbReference type="EMBL" id="JAL53161.1"/>
    </source>
</evidence>
<sequence length="1545" mass="175512">MNGNGLAVTTESGVFFAIQPGHPGWIDSTFCKRECSRYVGNYEKASPCACGRTWSYHKTRGIQSDGEGEETWSPSHHTVTSPTDAYGTIDFLGGPHPNKAQFIRLGFDSRPDVTFQLLIREWGLELPKLVISVHGGKANFELNTRVKLVFGEGLLRAAKTTGAWILTGGTNTGVTRHVGDALISERSPRLRGGRAVSIGIAPWGLVENRASLVGRKKDVAYQSIDHPRSKFAALNNRHAYFLLADDGTVGRYGAEIALRRNLEKYISRQRLPARVTCSIPVVCLVVEGGMDTIRTVLEYVTDSPPVPVVVVEGSGRAADLIAFAHKCAMESDEELAVGEMREEMLAAILQAFDVSQHQAGKLLAEIFQCVENKDLITIFRPSENTTTSHNELDHAILCALFRARYLCASEQLCLALAWNRVDIARSEIFVYGQEWPEGVLEETMMEALVKNRVGFVKLLLEMGVQMGKFLTIARLEELYHSKQGPANTLRYIVRDVRRHMSRNYSFTLIDIGLVVNKLMGGAYRCSYTRRKFRHIYNELMGKSIEQLAASDSVLSGELRHGDASQSFEDLQYHVQPSYNLFPQPFNELLVWSVLTKRQSMAKLMWHHGEEALAKALVASKLYRAMASEAADDDLEVEIFDELRSYAAEFDREALELLDYCYRQDDDLAQQLLTCELSNWSRQTCLRLAFACNHRELLAHPCAQLILGDLWLGGLRTRRSTNLKIVLAIVCPAFIFRLEFKSKNELLLMPQTETEHMIDLKEEDEHPLAEKAKGCSFCSPPPTVSVQKEHFRSINWKCDTVNCLEVSNGDDQNGTQCHFCSNDTSIAGSHINGMQGIHNSQTDIHHDTVGLKCTVIDHHHQLSFHRKLLEFYSAPITKFWTWTMAYFFFLAIYTYTLLIRTPPRPEWNECYVIIYISSFGIEKCRQILASEPVNLSRKLAVWASSAWNCCDAFFIVEFFVGLILREQENTLEQGRVLYCLNIVFWYIRILLILRVSRFLGPFVTMIGWMLKRMVYYVTLMLVVLMSYGVFRQSVLFPHEEFSWFLVRDIFFKPYFMIYGELFADDINPPCGNGTKPDGSFDPEMPPCETGRWLNPLLMTAYLLVINILLLNLLIAVFNSIFLKTNVHSHKIWKFNRFAVVMDYDQKPTLPPPFIIFCHIVLFTKWIQRRFAGVKESYDCGLKLFLDKHDLERLYDFEEESMEGLVREREAKQNQTTDERIRLLGQRMDSISSKMDDSYQLDNGVVLLDSLESRLTLLEKAIERTTDTCIALHDCVISQESFSQPLSKQAASMTLSQPTTLLSLDGETWTSTPILSDSSSSTSEDGQVYGRANESEKGCKVYRQGPNSADEPIRPLVRTKLERRSTTSRLPRKKVILKRQLTEIQSESDNSAAIQQFAASDNAVLNSRFPFPKDVSALQNGQLENIRKPSPLFRADSRISNNGGEKYARSFLTAKVVAETQRLREMEGDVYRLMGGVIRRRRYLESENYDPSLEEMAGIPTRCGDDDMTDEDETIIFRKNLESFTITIEDSRVVSEDATKTVDVSNE</sequence>
<dbReference type="InterPro" id="IPR005821">
    <property type="entry name" value="Ion_trans_dom"/>
</dbReference>
<dbReference type="Pfam" id="PF25508">
    <property type="entry name" value="TRPM2"/>
    <property type="match status" value="1"/>
</dbReference>
<keyword evidence="5" id="KW-0406">Ion transport</keyword>
<keyword evidence="4 10" id="KW-1133">Transmembrane helix</keyword>
<keyword evidence="7" id="KW-0407">Ion channel</keyword>
<keyword evidence="2" id="KW-0813">Transport</keyword>
<evidence type="ECO:0000256" key="9">
    <source>
        <dbReference type="SAM" id="MobiDB-lite"/>
    </source>
</evidence>
<dbReference type="GO" id="GO:0030001">
    <property type="term" value="P:metal ion transport"/>
    <property type="evidence" value="ECO:0007669"/>
    <property type="project" value="TreeGrafter"/>
</dbReference>
<dbReference type="PANTHER" id="PTHR13800">
    <property type="entry name" value="TRANSIENT RECEPTOR POTENTIAL CATION CHANNEL, SUBFAMILY M, MEMBER 6"/>
    <property type="match status" value="1"/>
</dbReference>
<feature type="coiled-coil region" evidence="8">
    <location>
        <begin position="1186"/>
        <end position="1213"/>
    </location>
</feature>
<feature type="region of interest" description="Disordered" evidence="9">
    <location>
        <begin position="1310"/>
        <end position="1335"/>
    </location>
</feature>
<evidence type="ECO:0000256" key="3">
    <source>
        <dbReference type="ARBA" id="ARBA00022692"/>
    </source>
</evidence>
<dbReference type="Pfam" id="PF00520">
    <property type="entry name" value="Ion_trans"/>
    <property type="match status" value="1"/>
</dbReference>
<dbReference type="PANTHER" id="PTHR13800:SF1">
    <property type="entry name" value="TRANSIENT RECEPTOR POTENTIAL CATION CHANNEL TRPM"/>
    <property type="match status" value="1"/>
</dbReference>
<feature type="transmembrane region" description="Helical" evidence="10">
    <location>
        <begin position="975"/>
        <end position="992"/>
    </location>
</feature>
<feature type="domain" description="TRPM SLOG" evidence="12">
    <location>
        <begin position="100"/>
        <end position="369"/>
    </location>
</feature>
<keyword evidence="6 10" id="KW-0472">Membrane</keyword>
<dbReference type="InterPro" id="IPR041491">
    <property type="entry name" value="TRPM_SLOG"/>
</dbReference>
<proteinExistence type="predicted"/>
<evidence type="ECO:0000256" key="4">
    <source>
        <dbReference type="ARBA" id="ARBA00022989"/>
    </source>
</evidence>
<feature type="compositionally biased region" description="Low complexity" evidence="9">
    <location>
        <begin position="1310"/>
        <end position="1321"/>
    </location>
</feature>
<dbReference type="GO" id="GO:0005261">
    <property type="term" value="F:monoatomic cation channel activity"/>
    <property type="evidence" value="ECO:0007669"/>
    <property type="project" value="TreeGrafter"/>
</dbReference>
<evidence type="ECO:0000256" key="10">
    <source>
        <dbReference type="SAM" id="Phobius"/>
    </source>
</evidence>
<dbReference type="EMBL" id="GDIQ01098565">
    <property type="protein sequence ID" value="JAL53161.1"/>
    <property type="molecule type" value="Transcribed_RNA"/>
</dbReference>
<feature type="transmembrane region" description="Helical" evidence="10">
    <location>
        <begin position="1012"/>
        <end position="1029"/>
    </location>
</feature>
<evidence type="ECO:0000256" key="1">
    <source>
        <dbReference type="ARBA" id="ARBA00004141"/>
    </source>
</evidence>
<dbReference type="GO" id="GO:0005886">
    <property type="term" value="C:plasma membrane"/>
    <property type="evidence" value="ECO:0007669"/>
    <property type="project" value="TreeGrafter"/>
</dbReference>
<feature type="transmembrane region" description="Helical" evidence="10">
    <location>
        <begin position="878"/>
        <end position="897"/>
    </location>
</feature>
<keyword evidence="14" id="KW-0675">Receptor</keyword>
<feature type="domain" description="Ion transport" evidence="11">
    <location>
        <begin position="880"/>
        <end position="1125"/>
    </location>
</feature>
<dbReference type="OrthoDB" id="301415at2759"/>
<feature type="transmembrane region" description="Helical" evidence="10">
    <location>
        <begin position="1099"/>
        <end position="1121"/>
    </location>
</feature>
<evidence type="ECO:0000256" key="8">
    <source>
        <dbReference type="SAM" id="Coils"/>
    </source>
</evidence>
<reference evidence="14" key="1">
    <citation type="submission" date="2015-10" db="EMBL/GenBank/DDBJ databases">
        <title>EvidentialGene: Evidence-directed Construction of Complete mRNA Transcriptomes without Genomes.</title>
        <authorList>
            <person name="Gilbert D.G."/>
        </authorList>
    </citation>
    <scope>NUCLEOTIDE SEQUENCE</scope>
</reference>
<evidence type="ECO:0000256" key="7">
    <source>
        <dbReference type="ARBA" id="ARBA00023303"/>
    </source>
</evidence>
<protein>
    <submittedName>
        <fullName evidence="14">Transient receptor potential cation channel subfamily M member</fullName>
    </submittedName>
</protein>
<dbReference type="InterPro" id="IPR057366">
    <property type="entry name" value="TRPM-like"/>
</dbReference>
<comment type="subcellular location">
    <subcellularLocation>
        <location evidence="1">Membrane</location>
        <topology evidence="1">Multi-pass membrane protein</topology>
    </subcellularLocation>
</comment>
<evidence type="ECO:0000256" key="5">
    <source>
        <dbReference type="ARBA" id="ARBA00023065"/>
    </source>
</evidence>
<organism evidence="14">
    <name type="scientific">Daphnia magna</name>
    <dbReference type="NCBI Taxonomy" id="35525"/>
    <lineage>
        <taxon>Eukaryota</taxon>
        <taxon>Metazoa</taxon>
        <taxon>Ecdysozoa</taxon>
        <taxon>Arthropoda</taxon>
        <taxon>Crustacea</taxon>
        <taxon>Branchiopoda</taxon>
        <taxon>Diplostraca</taxon>
        <taxon>Cladocera</taxon>
        <taxon>Anomopoda</taxon>
        <taxon>Daphniidae</taxon>
        <taxon>Daphnia</taxon>
    </lineage>
</organism>
<evidence type="ECO:0000256" key="6">
    <source>
        <dbReference type="ARBA" id="ARBA00023136"/>
    </source>
</evidence>
<keyword evidence="8" id="KW-0175">Coiled coil</keyword>
<evidence type="ECO:0000259" key="11">
    <source>
        <dbReference type="Pfam" id="PF00520"/>
    </source>
</evidence>
<evidence type="ECO:0000256" key="2">
    <source>
        <dbReference type="ARBA" id="ARBA00022448"/>
    </source>
</evidence>
<evidence type="ECO:0000259" key="12">
    <source>
        <dbReference type="Pfam" id="PF18139"/>
    </source>
</evidence>
<dbReference type="Pfam" id="PF18139">
    <property type="entry name" value="LSDAT_euk"/>
    <property type="match status" value="1"/>
</dbReference>
<keyword evidence="3 10" id="KW-0812">Transmembrane</keyword>